<dbReference type="PIRSF" id="PIRSF000722">
    <property type="entry name" value="Acetate_prop_kin"/>
    <property type="match status" value="1"/>
</dbReference>
<feature type="binding site" evidence="6">
    <location>
        <position position="58"/>
    </location>
    <ligand>
        <name>substrate</name>
    </ligand>
</feature>
<dbReference type="Proteomes" id="UP000185696">
    <property type="component" value="Unassembled WGS sequence"/>
</dbReference>
<comment type="cofactor">
    <cofactor evidence="6">
        <name>Mg(2+)</name>
        <dbReference type="ChEBI" id="CHEBI:18420"/>
    </cofactor>
    <cofactor evidence="6">
        <name>Mn(2+)</name>
        <dbReference type="ChEBI" id="CHEBI:29035"/>
    </cofactor>
    <text evidence="6">Mg(2+). Can also accept Mn(2+).</text>
</comment>
<dbReference type="GO" id="GO:0005737">
    <property type="term" value="C:cytoplasm"/>
    <property type="evidence" value="ECO:0007669"/>
    <property type="project" value="UniProtKB-SubCell"/>
</dbReference>
<comment type="subcellular location">
    <subcellularLocation>
        <location evidence="6">Cytoplasm</location>
    </subcellularLocation>
</comment>
<keyword evidence="6" id="KW-0963">Cytoplasm</keyword>
<feature type="binding site" evidence="6">
    <location>
        <begin position="173"/>
        <end position="177"/>
    </location>
    <ligand>
        <name>ATP</name>
        <dbReference type="ChEBI" id="CHEBI:30616"/>
    </ligand>
</feature>
<sequence length="380" mass="40093">MNVLVVNAGSSSLKVRLLDDADDVVAALDLGRWSGGRETDELERFVSGLGTVDAVGHRVVHGGSEFPGPVRLAGDVRGRIAALAELAPLHQPRGVAGIDAITAVLPDVAAVACFDTSFHRDLPAAAATYALPRDWNERWGLRRYGFHGLSHAYAAGRAAEFLRRGDARVVTCHLGAGASLAAVLAGRSVDTTMGFTPLEGLVMATRPGSVDPGLLLWLLRHGGMSVASLGDALEHESGLAGLTGGDGDLREVRQGVETGDERAVRAFDVYTHRLRREIAGMAAAMDGLDALVFTGGVGEHQPPVRTAAAAGLGFLGVRLDEDANRAVAGDQVTDTEITAGGAAVRTFVVTAREDREIARQVRELLGRGRSGRERPRDRRQ</sequence>
<comment type="function">
    <text evidence="6">Catalyzes the formation of acetyl phosphate from acetate and ATP. Can also catalyze the reverse reaction.</text>
</comment>
<evidence type="ECO:0000256" key="2">
    <source>
        <dbReference type="ARBA" id="ARBA00022679"/>
    </source>
</evidence>
<organism evidence="8 9">
    <name type="scientific">Actinophytocola xinjiangensis</name>
    <dbReference type="NCBI Taxonomy" id="485602"/>
    <lineage>
        <taxon>Bacteria</taxon>
        <taxon>Bacillati</taxon>
        <taxon>Actinomycetota</taxon>
        <taxon>Actinomycetes</taxon>
        <taxon>Pseudonocardiales</taxon>
        <taxon>Pseudonocardiaceae</taxon>
    </lineage>
</organism>
<dbReference type="EC" id="2.7.2.1" evidence="6"/>
<protein>
    <recommendedName>
        <fullName evidence="6">Acetate kinase</fullName>
        <ecNumber evidence="6">2.7.2.1</ecNumber>
    </recommendedName>
    <alternativeName>
        <fullName evidence="6">Acetokinase</fullName>
    </alternativeName>
</protein>
<dbReference type="Gene3D" id="3.30.420.40">
    <property type="match status" value="2"/>
</dbReference>
<evidence type="ECO:0000256" key="3">
    <source>
        <dbReference type="ARBA" id="ARBA00022741"/>
    </source>
</evidence>
<feature type="site" description="Transition state stabilizer" evidence="6">
    <location>
        <position position="147"/>
    </location>
</feature>
<evidence type="ECO:0000256" key="4">
    <source>
        <dbReference type="ARBA" id="ARBA00022777"/>
    </source>
</evidence>
<keyword evidence="2 6" id="KW-0808">Transferase</keyword>
<feature type="site" description="Transition state stabilizer" evidence="6">
    <location>
        <position position="206"/>
    </location>
</feature>
<dbReference type="InterPro" id="IPR023865">
    <property type="entry name" value="Aliphatic_acid_kinase_CS"/>
</dbReference>
<dbReference type="InterPro" id="IPR043129">
    <property type="entry name" value="ATPase_NBD"/>
</dbReference>
<dbReference type="PROSITE" id="PS01075">
    <property type="entry name" value="ACETATE_KINASE_1"/>
    <property type="match status" value="1"/>
</dbReference>
<dbReference type="GO" id="GO:0006083">
    <property type="term" value="P:acetate metabolic process"/>
    <property type="evidence" value="ECO:0007669"/>
    <property type="project" value="TreeGrafter"/>
</dbReference>
<evidence type="ECO:0000256" key="1">
    <source>
        <dbReference type="ARBA" id="ARBA00008748"/>
    </source>
</evidence>
<dbReference type="RefSeq" id="WP_075130974.1">
    <property type="nucleotide sequence ID" value="NZ_MSIF01000001.1"/>
</dbReference>
<dbReference type="GO" id="GO:0000287">
    <property type="term" value="F:magnesium ion binding"/>
    <property type="evidence" value="ECO:0007669"/>
    <property type="project" value="UniProtKB-UniRule"/>
</dbReference>
<comment type="pathway">
    <text evidence="6">Metabolic intermediate biosynthesis; acetyl-CoA biosynthesis; acetyl-CoA from acetate: step 1/2.</text>
</comment>
<comment type="subunit">
    <text evidence="6">Homodimer.</text>
</comment>
<keyword evidence="4 6" id="KW-0418">Kinase</keyword>
<dbReference type="EMBL" id="MSIF01000001">
    <property type="protein sequence ID" value="OLF14026.1"/>
    <property type="molecule type" value="Genomic_DNA"/>
</dbReference>
<reference evidence="8 9" key="1">
    <citation type="submission" date="2016-12" db="EMBL/GenBank/DDBJ databases">
        <title>The draft genome sequence of Actinophytocola xinjiangensis.</title>
        <authorList>
            <person name="Wang W."/>
            <person name="Yuan L."/>
        </authorList>
    </citation>
    <scope>NUCLEOTIDE SEQUENCE [LARGE SCALE GENOMIC DNA]</scope>
    <source>
        <strain evidence="8 9">CGMCC 4.4663</strain>
    </source>
</reference>
<keyword evidence="9" id="KW-1185">Reference proteome</keyword>
<dbReference type="HAMAP" id="MF_00020">
    <property type="entry name" value="Acetate_kinase"/>
    <property type="match status" value="1"/>
</dbReference>
<dbReference type="GO" id="GO:0005524">
    <property type="term" value="F:ATP binding"/>
    <property type="evidence" value="ECO:0007669"/>
    <property type="project" value="UniProtKB-KW"/>
</dbReference>
<evidence type="ECO:0000256" key="6">
    <source>
        <dbReference type="HAMAP-Rule" id="MF_00020"/>
    </source>
</evidence>
<dbReference type="PANTHER" id="PTHR21060">
    <property type="entry name" value="ACETATE KINASE"/>
    <property type="match status" value="1"/>
</dbReference>
<dbReference type="NCBIfam" id="TIGR00016">
    <property type="entry name" value="ackA"/>
    <property type="match status" value="1"/>
</dbReference>
<dbReference type="GO" id="GO:0008776">
    <property type="term" value="F:acetate kinase activity"/>
    <property type="evidence" value="ECO:0007669"/>
    <property type="project" value="UniProtKB-UniRule"/>
</dbReference>
<dbReference type="PRINTS" id="PR00471">
    <property type="entry name" value="ACETATEKNASE"/>
</dbReference>
<dbReference type="Pfam" id="PF00871">
    <property type="entry name" value="Acetate_kinase"/>
    <property type="match status" value="1"/>
</dbReference>
<name>A0A7Z0WRJ0_9PSEU</name>
<dbReference type="InterPro" id="IPR000890">
    <property type="entry name" value="Aliphatic_acid_kin_short-chain"/>
</dbReference>
<dbReference type="SUPFAM" id="SSF53067">
    <property type="entry name" value="Actin-like ATPase domain"/>
    <property type="match status" value="2"/>
</dbReference>
<dbReference type="AlphaFoldDB" id="A0A7Z0WRJ0"/>
<comment type="caution">
    <text evidence="8">The sequence shown here is derived from an EMBL/GenBank/DDBJ whole genome shotgun (WGS) entry which is preliminary data.</text>
</comment>
<proteinExistence type="inferred from homology"/>
<keyword evidence="3 6" id="KW-0547">Nucleotide-binding</keyword>
<comment type="similarity">
    <text evidence="1 6 7">Belongs to the acetokinase family.</text>
</comment>
<feature type="binding site" evidence="6">
    <location>
        <position position="14"/>
    </location>
    <ligand>
        <name>ATP</name>
        <dbReference type="ChEBI" id="CHEBI:30616"/>
    </ligand>
</feature>
<evidence type="ECO:0000313" key="8">
    <source>
        <dbReference type="EMBL" id="OLF14026.1"/>
    </source>
</evidence>
<dbReference type="GO" id="GO:0006085">
    <property type="term" value="P:acetyl-CoA biosynthetic process"/>
    <property type="evidence" value="ECO:0007669"/>
    <property type="project" value="UniProtKB-UniRule"/>
</dbReference>
<keyword evidence="5 6" id="KW-0067">ATP-binding</keyword>
<feature type="binding site" evidence="6">
    <location>
        <position position="7"/>
    </location>
    <ligand>
        <name>Mg(2+)</name>
        <dbReference type="ChEBI" id="CHEBI:18420"/>
    </ligand>
</feature>
<keyword evidence="6" id="KW-0479">Metal-binding</keyword>
<dbReference type="UniPathway" id="UPA00340">
    <property type="reaction ID" value="UER00458"/>
</dbReference>
<feature type="binding site" evidence="6">
    <location>
        <begin position="248"/>
        <end position="250"/>
    </location>
    <ligand>
        <name>ATP</name>
        <dbReference type="ChEBI" id="CHEBI:30616"/>
    </ligand>
</feature>
<evidence type="ECO:0000313" key="9">
    <source>
        <dbReference type="Proteomes" id="UP000185696"/>
    </source>
</evidence>
<feature type="binding site" evidence="6">
    <location>
        <begin position="296"/>
        <end position="300"/>
    </location>
    <ligand>
        <name>ATP</name>
        <dbReference type="ChEBI" id="CHEBI:30616"/>
    </ligand>
</feature>
<dbReference type="InterPro" id="IPR004372">
    <property type="entry name" value="Ac/propionate_kinase"/>
</dbReference>
<gene>
    <name evidence="6" type="primary">ackA</name>
    <name evidence="8" type="ORF">BLA60_02280</name>
</gene>
<feature type="binding site" evidence="6">
    <location>
        <position position="353"/>
    </location>
    <ligand>
        <name>Mg(2+)</name>
        <dbReference type="ChEBI" id="CHEBI:18420"/>
    </ligand>
</feature>
<comment type="catalytic activity">
    <reaction evidence="6">
        <text>acetate + ATP = acetyl phosphate + ADP</text>
        <dbReference type="Rhea" id="RHEA:11352"/>
        <dbReference type="ChEBI" id="CHEBI:22191"/>
        <dbReference type="ChEBI" id="CHEBI:30089"/>
        <dbReference type="ChEBI" id="CHEBI:30616"/>
        <dbReference type="ChEBI" id="CHEBI:456216"/>
        <dbReference type="EC" id="2.7.2.1"/>
    </reaction>
</comment>
<dbReference type="OrthoDB" id="9802453at2"/>
<dbReference type="PANTHER" id="PTHR21060:SF15">
    <property type="entry name" value="ACETATE KINASE-RELATED"/>
    <property type="match status" value="1"/>
</dbReference>
<evidence type="ECO:0000256" key="7">
    <source>
        <dbReference type="RuleBase" id="RU003835"/>
    </source>
</evidence>
<keyword evidence="6" id="KW-0460">Magnesium</keyword>
<feature type="active site" description="Proton donor/acceptor" evidence="6">
    <location>
        <position position="115"/>
    </location>
</feature>
<evidence type="ECO:0000256" key="5">
    <source>
        <dbReference type="ARBA" id="ARBA00022840"/>
    </source>
</evidence>
<dbReference type="PROSITE" id="PS01076">
    <property type="entry name" value="ACETATE_KINASE_2"/>
    <property type="match status" value="1"/>
</dbReference>
<accession>A0A7Z0WRJ0</accession>